<dbReference type="OrthoDB" id="655030at2759"/>
<keyword evidence="3" id="KW-0560">Oxidoreductase</keyword>
<gene>
    <name evidence="6" type="ORF">FisN_23Lh096</name>
</gene>
<dbReference type="EMBL" id="BDSP01000255">
    <property type="protein sequence ID" value="GAX27329.1"/>
    <property type="molecule type" value="Genomic_DNA"/>
</dbReference>
<dbReference type="Gene3D" id="3.50.50.60">
    <property type="entry name" value="FAD/NAD(P)-binding domain"/>
    <property type="match status" value="1"/>
</dbReference>
<feature type="domain" description="FAD-binding" evidence="5">
    <location>
        <begin position="16"/>
        <end position="270"/>
    </location>
</feature>
<dbReference type="Pfam" id="PF01494">
    <property type="entry name" value="FAD_binding_3"/>
    <property type="match status" value="1"/>
</dbReference>
<dbReference type="SUPFAM" id="SSF51905">
    <property type="entry name" value="FAD/NAD(P)-binding domain"/>
    <property type="match status" value="1"/>
</dbReference>
<protein>
    <recommendedName>
        <fullName evidence="5">FAD-binding domain-containing protein</fullName>
    </recommendedName>
</protein>
<evidence type="ECO:0000256" key="4">
    <source>
        <dbReference type="ARBA" id="ARBA00023033"/>
    </source>
</evidence>
<reference evidence="6 7" key="1">
    <citation type="journal article" date="2015" name="Plant Cell">
        <title>Oil accumulation by the oleaginous diatom Fistulifera solaris as revealed by the genome and transcriptome.</title>
        <authorList>
            <person name="Tanaka T."/>
            <person name="Maeda Y."/>
            <person name="Veluchamy A."/>
            <person name="Tanaka M."/>
            <person name="Abida H."/>
            <person name="Marechal E."/>
            <person name="Bowler C."/>
            <person name="Muto M."/>
            <person name="Sunaga Y."/>
            <person name="Tanaka M."/>
            <person name="Yoshino T."/>
            <person name="Taniguchi T."/>
            <person name="Fukuda Y."/>
            <person name="Nemoto M."/>
            <person name="Matsumoto M."/>
            <person name="Wong P.S."/>
            <person name="Aburatani S."/>
            <person name="Fujibuchi W."/>
        </authorList>
    </citation>
    <scope>NUCLEOTIDE SEQUENCE [LARGE SCALE GENOMIC DNA]</scope>
    <source>
        <strain evidence="6 7">JPCC DA0580</strain>
    </source>
</reference>
<dbReference type="GO" id="GO:0071949">
    <property type="term" value="F:FAD binding"/>
    <property type="evidence" value="ECO:0007669"/>
    <property type="project" value="InterPro"/>
</dbReference>
<comment type="caution">
    <text evidence="6">The sequence shown here is derived from an EMBL/GenBank/DDBJ whole genome shotgun (WGS) entry which is preliminary data.</text>
</comment>
<dbReference type="InParanoid" id="A0A1Z5KM16"/>
<proteinExistence type="predicted"/>
<organism evidence="6 7">
    <name type="scientific">Fistulifera solaris</name>
    <name type="common">Oleaginous diatom</name>
    <dbReference type="NCBI Taxonomy" id="1519565"/>
    <lineage>
        <taxon>Eukaryota</taxon>
        <taxon>Sar</taxon>
        <taxon>Stramenopiles</taxon>
        <taxon>Ochrophyta</taxon>
        <taxon>Bacillariophyta</taxon>
        <taxon>Bacillariophyceae</taxon>
        <taxon>Bacillariophycidae</taxon>
        <taxon>Naviculales</taxon>
        <taxon>Naviculaceae</taxon>
        <taxon>Fistulifera</taxon>
    </lineage>
</organism>
<evidence type="ECO:0000313" key="6">
    <source>
        <dbReference type="EMBL" id="GAX27329.1"/>
    </source>
</evidence>
<accession>A0A1Z5KM16</accession>
<dbReference type="Proteomes" id="UP000198406">
    <property type="component" value="Unassembled WGS sequence"/>
</dbReference>
<keyword evidence="7" id="KW-1185">Reference proteome</keyword>
<dbReference type="InterPro" id="IPR036770">
    <property type="entry name" value="Ankyrin_rpt-contain_sf"/>
</dbReference>
<dbReference type="AlphaFoldDB" id="A0A1Z5KM16"/>
<dbReference type="PRINTS" id="PR00420">
    <property type="entry name" value="RNGMNOXGNASE"/>
</dbReference>
<dbReference type="InterPro" id="IPR036188">
    <property type="entry name" value="FAD/NAD-bd_sf"/>
</dbReference>
<sequence length="567" mass="63409">MREKARKRSAESSPSIAIIGSGLAALSTAIFCEQAGYSVDLFERDNYLGSRSEGYGLTLKYDPRGILAQLGVLEDVCDADCPSRSHYLLRHDGVVLGYFGNAFSGDNRGWGQRGNLRLPRQKLRTMLIDKLQDSKIHWGHELVAMKKQGDGMELTFSNGKIVKTDWVIGADGINSKVVRCVLPDTSPPRPLGVHLTLGLTEPSNDVIDPSLLFERGFYTLKPGHRLFVMPYSSPDAIDQTRPVRYMWQLTVNSNQTERKAQQQALNEAHAICKDWHRPVPQLIQSTPPNSVWSSPLFDRDPNELYESFLKLHVRNQEHPTPVLLVGDALHAMSCFKGQGAHQALLDGRCVAKWLFAQASRKGKLQSCWRELVQRSAPIVQDSRKAAMEWHEESIVENGGHSLAGCSNSSTLLAELDRQNIRAGNVVDLDMAVGQVKLHMDKLSDIRQDCEADKSLSSPVPTQWCNDVWTAIKKSDLFTLRELSWKAKNCRWMQCLIDDDGCTCLHVAAAHDTKGTVVQWLVREAGCSLRLRNKMGELPIDCAAEETTSLIMQRLDEHASGQTDWSRQ</sequence>
<keyword evidence="1" id="KW-0285">Flavoprotein</keyword>
<dbReference type="InterPro" id="IPR002938">
    <property type="entry name" value="FAD-bd"/>
</dbReference>
<dbReference type="GO" id="GO:0004497">
    <property type="term" value="F:monooxygenase activity"/>
    <property type="evidence" value="ECO:0007669"/>
    <property type="project" value="UniProtKB-KW"/>
</dbReference>
<evidence type="ECO:0000256" key="3">
    <source>
        <dbReference type="ARBA" id="ARBA00023002"/>
    </source>
</evidence>
<evidence type="ECO:0000313" key="7">
    <source>
        <dbReference type="Proteomes" id="UP000198406"/>
    </source>
</evidence>
<dbReference type="PANTHER" id="PTHR46972">
    <property type="entry name" value="MONOOXYGENASE ASQM-RELATED"/>
    <property type="match status" value="1"/>
</dbReference>
<evidence type="ECO:0000256" key="1">
    <source>
        <dbReference type="ARBA" id="ARBA00022630"/>
    </source>
</evidence>
<dbReference type="SUPFAM" id="SSF48403">
    <property type="entry name" value="Ankyrin repeat"/>
    <property type="match status" value="1"/>
</dbReference>
<evidence type="ECO:0000259" key="5">
    <source>
        <dbReference type="Pfam" id="PF01494"/>
    </source>
</evidence>
<dbReference type="PANTHER" id="PTHR46972:SF1">
    <property type="entry name" value="FAD DEPENDENT OXIDOREDUCTASE DOMAIN-CONTAINING PROTEIN"/>
    <property type="match status" value="1"/>
</dbReference>
<evidence type="ECO:0000256" key="2">
    <source>
        <dbReference type="ARBA" id="ARBA00022827"/>
    </source>
</evidence>
<dbReference type="Gene3D" id="1.25.40.20">
    <property type="entry name" value="Ankyrin repeat-containing domain"/>
    <property type="match status" value="1"/>
</dbReference>
<name>A0A1Z5KM16_FISSO</name>
<keyword evidence="2" id="KW-0274">FAD</keyword>
<keyword evidence="4" id="KW-0503">Monooxygenase</keyword>